<keyword evidence="3" id="KW-1185">Reference proteome</keyword>
<evidence type="ECO:0000313" key="3">
    <source>
        <dbReference type="Proteomes" id="UP000638648"/>
    </source>
</evidence>
<dbReference type="AlphaFoldDB" id="A0A927RF29"/>
<evidence type="ECO:0000313" key="2">
    <source>
        <dbReference type="EMBL" id="MBE1609780.1"/>
    </source>
</evidence>
<gene>
    <name evidence="2" type="ORF">HEB94_006628</name>
</gene>
<accession>A0A927RF29</accession>
<comment type="caution">
    <text evidence="2">The sequence shown here is derived from an EMBL/GenBank/DDBJ whole genome shotgun (WGS) entry which is preliminary data.</text>
</comment>
<dbReference type="Proteomes" id="UP000638648">
    <property type="component" value="Unassembled WGS sequence"/>
</dbReference>
<dbReference type="EMBL" id="JADBEM010000001">
    <property type="protein sequence ID" value="MBE1609780.1"/>
    <property type="molecule type" value="Genomic_DNA"/>
</dbReference>
<proteinExistence type="predicted"/>
<protein>
    <submittedName>
        <fullName evidence="2">Uncharacterized protein</fullName>
    </submittedName>
</protein>
<organism evidence="2 3">
    <name type="scientific">Actinopolymorpha pittospori</name>
    <dbReference type="NCBI Taxonomy" id="648752"/>
    <lineage>
        <taxon>Bacteria</taxon>
        <taxon>Bacillati</taxon>
        <taxon>Actinomycetota</taxon>
        <taxon>Actinomycetes</taxon>
        <taxon>Propionibacteriales</taxon>
        <taxon>Actinopolymorphaceae</taxon>
        <taxon>Actinopolymorpha</taxon>
    </lineage>
</organism>
<reference evidence="2" key="1">
    <citation type="submission" date="2020-10" db="EMBL/GenBank/DDBJ databases">
        <title>Sequencing the genomes of 1000 actinobacteria strains.</title>
        <authorList>
            <person name="Klenk H.-P."/>
        </authorList>
    </citation>
    <scope>NUCLEOTIDE SEQUENCE</scope>
    <source>
        <strain evidence="2">DSM 45354</strain>
    </source>
</reference>
<sequence>MHWLQTNFLKTELELGHCLRLPAEGPCECDLMLSCSKFLTTSDYAPRLRARLAVEDQLHRRHHPRMAARGRTPPSHPQRLNSSYETSLMAGHGRP</sequence>
<dbReference type="RefSeq" id="WP_202896664.1">
    <property type="nucleotide sequence ID" value="NZ_BAABJL010000152.1"/>
</dbReference>
<evidence type="ECO:0000256" key="1">
    <source>
        <dbReference type="SAM" id="MobiDB-lite"/>
    </source>
</evidence>
<feature type="region of interest" description="Disordered" evidence="1">
    <location>
        <begin position="60"/>
        <end position="95"/>
    </location>
</feature>
<name>A0A927RF29_9ACTN</name>